<gene>
    <name evidence="4" type="ORF">BKD89_02940</name>
</gene>
<dbReference type="Gene3D" id="3.20.20.70">
    <property type="entry name" value="Aldolase class I"/>
    <property type="match status" value="1"/>
</dbReference>
<evidence type="ECO:0000256" key="1">
    <source>
        <dbReference type="ARBA" id="ARBA00004948"/>
    </source>
</evidence>
<dbReference type="EMBL" id="CP017686">
    <property type="protein sequence ID" value="AYQ54763.1"/>
    <property type="molecule type" value="Genomic_DNA"/>
</dbReference>
<dbReference type="InterPro" id="IPR036206">
    <property type="entry name" value="ThiamineP_synth_sf"/>
</dbReference>
<dbReference type="GO" id="GO:0009228">
    <property type="term" value="P:thiamine biosynthetic process"/>
    <property type="evidence" value="ECO:0007669"/>
    <property type="project" value="UniProtKB-KW"/>
</dbReference>
<evidence type="ECO:0000259" key="3">
    <source>
        <dbReference type="Pfam" id="PF02581"/>
    </source>
</evidence>
<dbReference type="PANTHER" id="PTHR20857">
    <property type="entry name" value="THIAMINE-PHOSPHATE PYROPHOSPHORYLASE"/>
    <property type="match status" value="1"/>
</dbReference>
<dbReference type="CDD" id="cd00564">
    <property type="entry name" value="TMP_TenI"/>
    <property type="match status" value="1"/>
</dbReference>
<dbReference type="Proteomes" id="UP000273278">
    <property type="component" value="Chromosome"/>
</dbReference>
<evidence type="ECO:0000313" key="4">
    <source>
        <dbReference type="EMBL" id="AYQ54763.1"/>
    </source>
</evidence>
<dbReference type="RefSeq" id="WP_015504487.1">
    <property type="nucleotide sequence ID" value="NZ_CAYARL010000033.1"/>
</dbReference>
<dbReference type="SUPFAM" id="SSF51391">
    <property type="entry name" value="Thiamin phosphate synthase"/>
    <property type="match status" value="1"/>
</dbReference>
<reference evidence="4 5" key="1">
    <citation type="submission" date="2016-10" db="EMBL/GenBank/DDBJ databases">
        <title>Complete genome of the TMA-utilizing, human hosted archaeon Methanomethylophilus alvus Gen. nov, sp. nov., strain Mx-05, derived from a pure culture.</title>
        <authorList>
            <person name="Brugere J.-F."/>
            <person name="Ben Hania W."/>
            <person name="Chaudhary P.P."/>
            <person name="Gaci N."/>
            <person name="Borrel G."/>
            <person name="Cao Van Tuat L."/>
            <person name="Fardeau M.-L."/>
            <person name="Harris H.M.B."/>
            <person name="O'Toole P.W."/>
            <person name="Ollivier B."/>
        </authorList>
    </citation>
    <scope>NUCLEOTIDE SEQUENCE [LARGE SCALE GENOMIC DNA]</scope>
    <source>
        <strain evidence="4 5">Mx-05</strain>
    </source>
</reference>
<dbReference type="OMA" id="IFETQCK"/>
<dbReference type="GeneID" id="41321390"/>
<keyword evidence="2" id="KW-0784">Thiamine biosynthesis</keyword>
<dbReference type="InterPro" id="IPR022998">
    <property type="entry name" value="ThiamineP_synth_TenI"/>
</dbReference>
<dbReference type="GO" id="GO:0004789">
    <property type="term" value="F:thiamine-phosphate diphosphorylase activity"/>
    <property type="evidence" value="ECO:0007669"/>
    <property type="project" value="TreeGrafter"/>
</dbReference>
<organism evidence="4 5">
    <name type="scientific">Methanomethylophilus alvi</name>
    <dbReference type="NCBI Taxonomy" id="1291540"/>
    <lineage>
        <taxon>Archaea</taxon>
        <taxon>Methanobacteriati</taxon>
        <taxon>Thermoplasmatota</taxon>
        <taxon>Thermoplasmata</taxon>
        <taxon>Methanomassiliicoccales</taxon>
        <taxon>Methanomethylophilaceae</taxon>
        <taxon>Methanomethylophilus</taxon>
    </lineage>
</organism>
<dbReference type="GO" id="GO:0005737">
    <property type="term" value="C:cytoplasm"/>
    <property type="evidence" value="ECO:0007669"/>
    <property type="project" value="TreeGrafter"/>
</dbReference>
<protein>
    <recommendedName>
        <fullName evidence="3">Thiamine phosphate synthase/TenI domain-containing protein</fullName>
    </recommendedName>
</protein>
<dbReference type="PANTHER" id="PTHR20857:SF15">
    <property type="entry name" value="THIAMINE-PHOSPHATE SYNTHASE"/>
    <property type="match status" value="1"/>
</dbReference>
<accession>A0A3G3IFX2</accession>
<evidence type="ECO:0000313" key="5">
    <source>
        <dbReference type="Proteomes" id="UP000273278"/>
    </source>
</evidence>
<name>A0A3G3IFX2_9ARCH</name>
<feature type="domain" description="Thiamine phosphate synthase/TenI" evidence="3">
    <location>
        <begin position="5"/>
        <end position="178"/>
    </location>
</feature>
<dbReference type="AlphaFoldDB" id="A0A3G3IFX2"/>
<comment type="pathway">
    <text evidence="1">Cofactor biosynthesis; thiamine diphosphate biosynthesis.</text>
</comment>
<dbReference type="InterPro" id="IPR013785">
    <property type="entry name" value="Aldolase_TIM"/>
</dbReference>
<proteinExistence type="predicted"/>
<sequence length="194" mass="20662">MKIISVTDRKNCIRPLEEQVELICKAGVDMVVLREKDMPPEDYLALADSIRRICARYETEFCINGFTDIARDLGVGTVWVSFPSITESGRLDFPKVGVSVHSVGEVDVAENLGAGFIIFGNVFETSCKPGKPAAGLEELSRICCKSDVPVYAIGGMCPENASAASDAGAAGICMMSGLMAAPDPAAVIEAVRRV</sequence>
<dbReference type="Pfam" id="PF02581">
    <property type="entry name" value="TMP-TENI"/>
    <property type="match status" value="1"/>
</dbReference>
<evidence type="ECO:0000256" key="2">
    <source>
        <dbReference type="ARBA" id="ARBA00022977"/>
    </source>
</evidence>